<dbReference type="Proteomes" id="UP000294933">
    <property type="component" value="Unassembled WGS sequence"/>
</dbReference>
<sequence>MYSSLELLYIFSTCSPRLSLSLSLTLTAKGKAKATDTTKAKAKDMDKHKAMMLNFHAFLKGDESFLGSQQELKNLLRVFSATQAVQALELQRKKIEVEERLVSMVEKLVVQLEGVKIAKE</sequence>
<keyword evidence="2" id="KW-1185">Reference proteome</keyword>
<evidence type="ECO:0000313" key="1">
    <source>
        <dbReference type="EMBL" id="TDL18543.1"/>
    </source>
</evidence>
<gene>
    <name evidence="1" type="ORF">BD410DRAFT_830829</name>
</gene>
<dbReference type="EMBL" id="ML170206">
    <property type="protein sequence ID" value="TDL18543.1"/>
    <property type="molecule type" value="Genomic_DNA"/>
</dbReference>
<accession>A0A4Y7PT08</accession>
<reference evidence="1 2" key="1">
    <citation type="submission" date="2018-06" db="EMBL/GenBank/DDBJ databases">
        <title>A transcriptomic atlas of mushroom development highlights an independent origin of complex multicellularity.</title>
        <authorList>
            <consortium name="DOE Joint Genome Institute"/>
            <person name="Krizsan K."/>
            <person name="Almasi E."/>
            <person name="Merenyi Z."/>
            <person name="Sahu N."/>
            <person name="Viragh M."/>
            <person name="Koszo T."/>
            <person name="Mondo S."/>
            <person name="Kiss B."/>
            <person name="Balint B."/>
            <person name="Kues U."/>
            <person name="Barry K."/>
            <person name="Hegedus J.C."/>
            <person name="Henrissat B."/>
            <person name="Johnson J."/>
            <person name="Lipzen A."/>
            <person name="Ohm R."/>
            <person name="Nagy I."/>
            <person name="Pangilinan J."/>
            <person name="Yan J."/>
            <person name="Xiong Y."/>
            <person name="Grigoriev I.V."/>
            <person name="Hibbett D.S."/>
            <person name="Nagy L.G."/>
        </authorList>
    </citation>
    <scope>NUCLEOTIDE SEQUENCE [LARGE SCALE GENOMIC DNA]</scope>
    <source>
        <strain evidence="1 2">SZMC22713</strain>
    </source>
</reference>
<evidence type="ECO:0000313" key="2">
    <source>
        <dbReference type="Proteomes" id="UP000294933"/>
    </source>
</evidence>
<proteinExistence type="predicted"/>
<protein>
    <submittedName>
        <fullName evidence="1">Uncharacterized protein</fullName>
    </submittedName>
</protein>
<organism evidence="1 2">
    <name type="scientific">Rickenella mellea</name>
    <dbReference type="NCBI Taxonomy" id="50990"/>
    <lineage>
        <taxon>Eukaryota</taxon>
        <taxon>Fungi</taxon>
        <taxon>Dikarya</taxon>
        <taxon>Basidiomycota</taxon>
        <taxon>Agaricomycotina</taxon>
        <taxon>Agaricomycetes</taxon>
        <taxon>Hymenochaetales</taxon>
        <taxon>Rickenellaceae</taxon>
        <taxon>Rickenella</taxon>
    </lineage>
</organism>
<name>A0A4Y7PT08_9AGAM</name>
<dbReference type="VEuPathDB" id="FungiDB:BD410DRAFT_830829"/>
<dbReference type="AlphaFoldDB" id="A0A4Y7PT08"/>